<evidence type="ECO:0000313" key="3">
    <source>
        <dbReference type="Proteomes" id="UP001282284"/>
    </source>
</evidence>
<dbReference type="Gene3D" id="3.40.630.30">
    <property type="match status" value="1"/>
</dbReference>
<proteinExistence type="predicted"/>
<accession>A0ABU4GAH5</accession>
<dbReference type="CDD" id="cd04301">
    <property type="entry name" value="NAT_SF"/>
    <property type="match status" value="1"/>
</dbReference>
<dbReference type="GO" id="GO:0016746">
    <property type="term" value="F:acyltransferase activity"/>
    <property type="evidence" value="ECO:0007669"/>
    <property type="project" value="UniProtKB-KW"/>
</dbReference>
<dbReference type="EC" id="2.3.1.-" evidence="2"/>
<dbReference type="PANTHER" id="PTHR43617">
    <property type="entry name" value="L-AMINO ACID N-ACETYLTRANSFERASE"/>
    <property type="match status" value="1"/>
</dbReference>
<evidence type="ECO:0000259" key="1">
    <source>
        <dbReference type="PROSITE" id="PS51186"/>
    </source>
</evidence>
<comment type="caution">
    <text evidence="2">The sequence shown here is derived from an EMBL/GenBank/DDBJ whole genome shotgun (WGS) entry which is preliminary data.</text>
</comment>
<dbReference type="PANTHER" id="PTHR43617:SF2">
    <property type="entry name" value="UPF0039 PROTEIN SLL0451"/>
    <property type="match status" value="1"/>
</dbReference>
<sequence>MHFIIRQEQESDYELTEKVVETAFASAIQSDRNEHKLVSRIRQIDSFIPELSLVAVDEENNKILGHILLSKVFISDANNQKTASLALAPVSVLPEYQNKGIGKSLIRKALEVAKKLEFQSVLVLGHPEYYPKFGFKKSSLWQIKAPFEVPEEALMAIELLEGSLDHAAGIIEYPSVFFE</sequence>
<keyword evidence="3" id="KW-1185">Reference proteome</keyword>
<gene>
    <name evidence="2" type="ORF">QT711_12295</name>
</gene>
<feature type="domain" description="N-acetyltransferase" evidence="1">
    <location>
        <begin position="3"/>
        <end position="160"/>
    </location>
</feature>
<dbReference type="EMBL" id="JAUBDI010000011">
    <property type="protein sequence ID" value="MDW0113970.1"/>
    <property type="molecule type" value="Genomic_DNA"/>
</dbReference>
<dbReference type="InterPro" id="IPR000182">
    <property type="entry name" value="GNAT_dom"/>
</dbReference>
<name>A0ABU4GAH5_9BACL</name>
<dbReference type="SUPFAM" id="SSF55729">
    <property type="entry name" value="Acyl-CoA N-acyltransferases (Nat)"/>
    <property type="match status" value="1"/>
</dbReference>
<dbReference type="PROSITE" id="PS51186">
    <property type="entry name" value="GNAT"/>
    <property type="match status" value="1"/>
</dbReference>
<dbReference type="Proteomes" id="UP001282284">
    <property type="component" value="Unassembled WGS sequence"/>
</dbReference>
<evidence type="ECO:0000313" key="2">
    <source>
        <dbReference type="EMBL" id="MDW0113970.1"/>
    </source>
</evidence>
<dbReference type="Pfam" id="PF00583">
    <property type="entry name" value="Acetyltransf_1"/>
    <property type="match status" value="1"/>
</dbReference>
<reference evidence="2 3" key="1">
    <citation type="submission" date="2023-06" db="EMBL/GenBank/DDBJ databases">
        <title>Sporosarcina sp. nov., isolated from Korean traditional fermented seafood 'Jeotgal'.</title>
        <authorList>
            <person name="Yang A.I."/>
            <person name="Shin N.-R."/>
        </authorList>
    </citation>
    <scope>NUCLEOTIDE SEQUENCE [LARGE SCALE GENOMIC DNA]</scope>
    <source>
        <strain evidence="2 3">KCTC13119</strain>
    </source>
</reference>
<dbReference type="InterPro" id="IPR050276">
    <property type="entry name" value="MshD_Acetyltransferase"/>
</dbReference>
<organism evidence="2 3">
    <name type="scientific">Sporosarcina saromensis</name>
    <dbReference type="NCBI Taxonomy" id="359365"/>
    <lineage>
        <taxon>Bacteria</taxon>
        <taxon>Bacillati</taxon>
        <taxon>Bacillota</taxon>
        <taxon>Bacilli</taxon>
        <taxon>Bacillales</taxon>
        <taxon>Caryophanaceae</taxon>
        <taxon>Sporosarcina</taxon>
    </lineage>
</organism>
<protein>
    <submittedName>
        <fullName evidence="2">N-acetyltransferase</fullName>
        <ecNumber evidence="2">2.3.1.-</ecNumber>
    </submittedName>
</protein>
<keyword evidence="2" id="KW-0808">Transferase</keyword>
<keyword evidence="2" id="KW-0012">Acyltransferase</keyword>
<dbReference type="RefSeq" id="WP_317944671.1">
    <property type="nucleotide sequence ID" value="NZ_JAUBDI010000011.1"/>
</dbReference>
<dbReference type="InterPro" id="IPR016181">
    <property type="entry name" value="Acyl_CoA_acyltransferase"/>
</dbReference>